<dbReference type="SUPFAM" id="SSF88645">
    <property type="entry name" value="ssDNA viruses"/>
    <property type="match status" value="1"/>
</dbReference>
<dbReference type="EMBL" id="MW046432">
    <property type="protein sequence ID" value="QTE03822.1"/>
    <property type="molecule type" value="Genomic_DNA"/>
</dbReference>
<dbReference type="Pfam" id="PF02336">
    <property type="entry name" value="Denso_VP4"/>
    <property type="match status" value="1"/>
</dbReference>
<feature type="compositionally biased region" description="Acidic residues" evidence="1">
    <location>
        <begin position="28"/>
        <end position="42"/>
    </location>
</feature>
<dbReference type="InterPro" id="IPR003433">
    <property type="entry name" value="Capsid_VP4_densovirus"/>
</dbReference>
<accession>A0A8A4XDC3</accession>
<sequence>MSGANNPVSGLEDGERDESVRKRRAVEMDEENPENNEGEQQDGDTPLNTTAKWNTGTYTYSHHRILSTLGYQFVNIQASSLDISGSVTSFLTTPLARVPCHGIPFYMSRSEFNELPPGSQIKKCIVELQPLGYRIPFTTNSASISAVNAATVVLGASAHGLTNKYGGNNYVYTSTTDSPMVPTQVSLDALEGCNELDYWGPQVNATSTTLPYTSIPGCFGREIQLRDYYTSDYLQSDLGETPPTIMDGVKLFKMTPYNASASTISWEYRPQVCVLKPVATRQGRYIYKTTANTTNATKSLIGWKNRAPYSVGFNYAKATNSTNWDPTTIAEMNHNEQPASTTYDFYTNIIEQSGITSRGYSEYGGSYLPPSLHIGCLPCNSFVTDVKDSQVANIVCLWSCRTRVEIEYSTQYTSAWNGIQPWNAQVLSNWHYLQLGYAQLNIRGMRGYVHTLTTQYTENQDPTKVTVPGSTA</sequence>
<dbReference type="GO" id="GO:0005198">
    <property type="term" value="F:structural molecule activity"/>
    <property type="evidence" value="ECO:0007669"/>
    <property type="project" value="InterPro"/>
</dbReference>
<name>A0A8A4XDC3_9VIRU</name>
<evidence type="ECO:0000313" key="2">
    <source>
        <dbReference type="EMBL" id="QTE03822.1"/>
    </source>
</evidence>
<proteinExistence type="predicted"/>
<dbReference type="InterPro" id="IPR016184">
    <property type="entry name" value="Capsid/spike_ssDNA_virus"/>
</dbReference>
<protein>
    <submittedName>
        <fullName evidence="2">Viral polypeptide VP4</fullName>
    </submittedName>
</protein>
<feature type="region of interest" description="Disordered" evidence="1">
    <location>
        <begin position="1"/>
        <end position="50"/>
    </location>
</feature>
<organism evidence="2">
    <name type="scientific">Motacilla cinerea parvoviridae sp</name>
    <dbReference type="NCBI Taxonomy" id="2794518"/>
    <lineage>
        <taxon>Viruses</taxon>
        <taxon>Monodnaviria</taxon>
        <taxon>Shotokuvirae</taxon>
        <taxon>Cossaviricota</taxon>
        <taxon>Quintoviricetes</taxon>
        <taxon>Piccovirales</taxon>
        <taxon>Parvoviridae</taxon>
    </lineage>
</organism>
<evidence type="ECO:0000256" key="1">
    <source>
        <dbReference type="SAM" id="MobiDB-lite"/>
    </source>
</evidence>
<reference evidence="2" key="1">
    <citation type="submission" date="2020-09" db="EMBL/GenBank/DDBJ databases">
        <title>Parvovirus dark matter in the feces of wild birds.</title>
        <authorList>
            <person name="Dai Z."/>
            <person name="Yang S."/>
            <person name="Zhang W."/>
        </authorList>
    </citation>
    <scope>NUCLEOTIDE SEQUENCE</scope>
    <source>
        <strain evidence="2">Wag171par058</strain>
    </source>
</reference>